<proteinExistence type="predicted"/>
<sequence>MQESPDSHELFAAFRRTRPLRTYSHKGRNGRAVSLPALKPDVIRSPPRDSSARVQRFRIGNAKSSEVKSSWPSDSTEQSEVSGADDEDDDDDLIILSQQPCDHAPKHLNHTLNRRRTLRRHPFLMFDKTEQKGYKQLKDKPQHNKTPPSRYQPGDGFSGGEAKPNGANLLTRHGKLSFAGPHVGILDLTQSDPSPPKPKRNVRRANLEDNSFVPALKKQARRPLEPKDPNLQ</sequence>
<accession>A0AAN7C6F3</accession>
<dbReference type="EMBL" id="MU860204">
    <property type="protein sequence ID" value="KAK4236259.1"/>
    <property type="molecule type" value="Genomic_DNA"/>
</dbReference>
<organism evidence="2 3">
    <name type="scientific">Achaetomium macrosporum</name>
    <dbReference type="NCBI Taxonomy" id="79813"/>
    <lineage>
        <taxon>Eukaryota</taxon>
        <taxon>Fungi</taxon>
        <taxon>Dikarya</taxon>
        <taxon>Ascomycota</taxon>
        <taxon>Pezizomycotina</taxon>
        <taxon>Sordariomycetes</taxon>
        <taxon>Sordariomycetidae</taxon>
        <taxon>Sordariales</taxon>
        <taxon>Chaetomiaceae</taxon>
        <taxon>Achaetomium</taxon>
    </lineage>
</organism>
<feature type="region of interest" description="Disordered" evidence="1">
    <location>
        <begin position="17"/>
        <end position="232"/>
    </location>
</feature>
<evidence type="ECO:0000313" key="3">
    <source>
        <dbReference type="Proteomes" id="UP001303760"/>
    </source>
</evidence>
<feature type="compositionally biased region" description="Acidic residues" evidence="1">
    <location>
        <begin position="83"/>
        <end position="93"/>
    </location>
</feature>
<comment type="caution">
    <text evidence="2">The sequence shown here is derived from an EMBL/GenBank/DDBJ whole genome shotgun (WGS) entry which is preliminary data.</text>
</comment>
<reference evidence="2" key="1">
    <citation type="journal article" date="2023" name="Mol. Phylogenet. Evol.">
        <title>Genome-scale phylogeny and comparative genomics of the fungal order Sordariales.</title>
        <authorList>
            <person name="Hensen N."/>
            <person name="Bonometti L."/>
            <person name="Westerberg I."/>
            <person name="Brannstrom I.O."/>
            <person name="Guillou S."/>
            <person name="Cros-Aarteil S."/>
            <person name="Calhoun S."/>
            <person name="Haridas S."/>
            <person name="Kuo A."/>
            <person name="Mondo S."/>
            <person name="Pangilinan J."/>
            <person name="Riley R."/>
            <person name="LaButti K."/>
            <person name="Andreopoulos B."/>
            <person name="Lipzen A."/>
            <person name="Chen C."/>
            <person name="Yan M."/>
            <person name="Daum C."/>
            <person name="Ng V."/>
            <person name="Clum A."/>
            <person name="Steindorff A."/>
            <person name="Ohm R.A."/>
            <person name="Martin F."/>
            <person name="Silar P."/>
            <person name="Natvig D.O."/>
            <person name="Lalanne C."/>
            <person name="Gautier V."/>
            <person name="Ament-Velasquez S.L."/>
            <person name="Kruys A."/>
            <person name="Hutchinson M.I."/>
            <person name="Powell A.J."/>
            <person name="Barry K."/>
            <person name="Miller A.N."/>
            <person name="Grigoriev I.V."/>
            <person name="Debuchy R."/>
            <person name="Gladieux P."/>
            <person name="Hiltunen Thoren M."/>
            <person name="Johannesson H."/>
        </authorList>
    </citation>
    <scope>NUCLEOTIDE SEQUENCE</scope>
    <source>
        <strain evidence="2">CBS 532.94</strain>
    </source>
</reference>
<dbReference type="Proteomes" id="UP001303760">
    <property type="component" value="Unassembled WGS sequence"/>
</dbReference>
<evidence type="ECO:0000256" key="1">
    <source>
        <dbReference type="SAM" id="MobiDB-lite"/>
    </source>
</evidence>
<feature type="compositionally biased region" description="Basic and acidic residues" evidence="1">
    <location>
        <begin position="222"/>
        <end position="232"/>
    </location>
</feature>
<dbReference type="AlphaFoldDB" id="A0AAN7C6F3"/>
<keyword evidence="3" id="KW-1185">Reference proteome</keyword>
<evidence type="ECO:0000313" key="2">
    <source>
        <dbReference type="EMBL" id="KAK4236259.1"/>
    </source>
</evidence>
<protein>
    <submittedName>
        <fullName evidence="2">Uncharacterized protein</fullName>
    </submittedName>
</protein>
<gene>
    <name evidence="2" type="ORF">C8A03DRAFT_17071</name>
</gene>
<feature type="compositionally biased region" description="Polar residues" evidence="1">
    <location>
        <begin position="62"/>
        <end position="81"/>
    </location>
</feature>
<feature type="compositionally biased region" description="Basic and acidic residues" evidence="1">
    <location>
        <begin position="127"/>
        <end position="142"/>
    </location>
</feature>
<feature type="non-terminal residue" evidence="2">
    <location>
        <position position="232"/>
    </location>
</feature>
<feature type="compositionally biased region" description="Basic residues" evidence="1">
    <location>
        <begin position="106"/>
        <end position="122"/>
    </location>
</feature>
<feature type="compositionally biased region" description="Basic residues" evidence="1">
    <location>
        <begin position="17"/>
        <end position="29"/>
    </location>
</feature>
<reference evidence="2" key="2">
    <citation type="submission" date="2023-05" db="EMBL/GenBank/DDBJ databases">
        <authorList>
            <consortium name="Lawrence Berkeley National Laboratory"/>
            <person name="Steindorff A."/>
            <person name="Hensen N."/>
            <person name="Bonometti L."/>
            <person name="Westerberg I."/>
            <person name="Brannstrom I.O."/>
            <person name="Guillou S."/>
            <person name="Cros-Aarteil S."/>
            <person name="Calhoun S."/>
            <person name="Haridas S."/>
            <person name="Kuo A."/>
            <person name="Mondo S."/>
            <person name="Pangilinan J."/>
            <person name="Riley R."/>
            <person name="Labutti K."/>
            <person name="Andreopoulos B."/>
            <person name="Lipzen A."/>
            <person name="Chen C."/>
            <person name="Yanf M."/>
            <person name="Daum C."/>
            <person name="Ng V."/>
            <person name="Clum A."/>
            <person name="Ohm R."/>
            <person name="Martin F."/>
            <person name="Silar P."/>
            <person name="Natvig D."/>
            <person name="Lalanne C."/>
            <person name="Gautier V."/>
            <person name="Ament-Velasquez S.L."/>
            <person name="Kruys A."/>
            <person name="Hutchinson M.I."/>
            <person name="Powell A.J."/>
            <person name="Barry K."/>
            <person name="Miller A.N."/>
            <person name="Grigoriev I.V."/>
            <person name="Debuchy R."/>
            <person name="Gladieux P."/>
            <person name="Thoren M.H."/>
            <person name="Johannesson H."/>
        </authorList>
    </citation>
    <scope>NUCLEOTIDE SEQUENCE</scope>
    <source>
        <strain evidence="2">CBS 532.94</strain>
    </source>
</reference>
<name>A0AAN7C6F3_9PEZI</name>